<keyword evidence="7" id="KW-1185">Reference proteome</keyword>
<comment type="similarity">
    <text evidence="1">Belongs to the LysR transcriptional regulatory family.</text>
</comment>
<dbReference type="PRINTS" id="PR00039">
    <property type="entry name" value="HTHLYSR"/>
</dbReference>
<reference evidence="6 7" key="1">
    <citation type="submission" date="2016-10" db="EMBL/GenBank/DDBJ databases">
        <authorList>
            <person name="de Groot N.N."/>
        </authorList>
    </citation>
    <scope>NUCLEOTIDE SEQUENCE [LARGE SCALE GENOMIC DNA]</scope>
    <source>
        <strain evidence="6 7">DSM 26880</strain>
    </source>
</reference>
<dbReference type="PROSITE" id="PS50931">
    <property type="entry name" value="HTH_LYSR"/>
    <property type="match status" value="1"/>
</dbReference>
<dbReference type="InterPro" id="IPR036388">
    <property type="entry name" value="WH-like_DNA-bd_sf"/>
</dbReference>
<dbReference type="STRING" id="321339.SAMN05444340_10524"/>
<keyword evidence="4" id="KW-0804">Transcription</keyword>
<evidence type="ECO:0000256" key="2">
    <source>
        <dbReference type="ARBA" id="ARBA00023015"/>
    </source>
</evidence>
<dbReference type="PANTHER" id="PTHR30537:SF26">
    <property type="entry name" value="GLYCINE CLEAVAGE SYSTEM TRANSCRIPTIONAL ACTIVATOR"/>
    <property type="match status" value="1"/>
</dbReference>
<name>A0A1H3IFV3_9RHOB</name>
<dbReference type="SUPFAM" id="SSF53850">
    <property type="entry name" value="Periplasmic binding protein-like II"/>
    <property type="match status" value="1"/>
</dbReference>
<dbReference type="InterPro" id="IPR000847">
    <property type="entry name" value="LysR_HTH_N"/>
</dbReference>
<evidence type="ECO:0000313" key="7">
    <source>
        <dbReference type="Proteomes" id="UP000199286"/>
    </source>
</evidence>
<organism evidence="6 7">
    <name type="scientific">Citreimonas salinaria</name>
    <dbReference type="NCBI Taxonomy" id="321339"/>
    <lineage>
        <taxon>Bacteria</taxon>
        <taxon>Pseudomonadati</taxon>
        <taxon>Pseudomonadota</taxon>
        <taxon>Alphaproteobacteria</taxon>
        <taxon>Rhodobacterales</taxon>
        <taxon>Roseobacteraceae</taxon>
        <taxon>Citreimonas</taxon>
    </lineage>
</organism>
<evidence type="ECO:0000256" key="3">
    <source>
        <dbReference type="ARBA" id="ARBA00023125"/>
    </source>
</evidence>
<proteinExistence type="inferred from homology"/>
<dbReference type="GO" id="GO:0006351">
    <property type="term" value="P:DNA-templated transcription"/>
    <property type="evidence" value="ECO:0007669"/>
    <property type="project" value="TreeGrafter"/>
</dbReference>
<protein>
    <submittedName>
        <fullName evidence="6">Transcriptional regulator, LysR family</fullName>
    </submittedName>
</protein>
<dbReference type="PANTHER" id="PTHR30537">
    <property type="entry name" value="HTH-TYPE TRANSCRIPTIONAL REGULATOR"/>
    <property type="match status" value="1"/>
</dbReference>
<dbReference type="OrthoDB" id="5526340at2"/>
<dbReference type="Gene3D" id="3.40.190.10">
    <property type="entry name" value="Periplasmic binding protein-like II"/>
    <property type="match status" value="2"/>
</dbReference>
<feature type="domain" description="HTH lysR-type" evidence="5">
    <location>
        <begin position="6"/>
        <end position="63"/>
    </location>
</feature>
<dbReference type="GO" id="GO:0003700">
    <property type="term" value="F:DNA-binding transcription factor activity"/>
    <property type="evidence" value="ECO:0007669"/>
    <property type="project" value="InterPro"/>
</dbReference>
<dbReference type="SUPFAM" id="SSF46785">
    <property type="entry name" value="Winged helix' DNA-binding domain"/>
    <property type="match status" value="1"/>
</dbReference>
<dbReference type="GO" id="GO:0043565">
    <property type="term" value="F:sequence-specific DNA binding"/>
    <property type="evidence" value="ECO:0007669"/>
    <property type="project" value="TreeGrafter"/>
</dbReference>
<evidence type="ECO:0000256" key="1">
    <source>
        <dbReference type="ARBA" id="ARBA00009437"/>
    </source>
</evidence>
<dbReference type="Pfam" id="PF00126">
    <property type="entry name" value="HTH_1"/>
    <property type="match status" value="1"/>
</dbReference>
<keyword evidence="2" id="KW-0805">Transcription regulation</keyword>
<dbReference type="Proteomes" id="UP000199286">
    <property type="component" value="Unassembled WGS sequence"/>
</dbReference>
<dbReference type="AlphaFoldDB" id="A0A1H3IFV3"/>
<sequence>MNRSLPPIASLRALEALDRLGSATAAAQELGVTQSAVSRQLQTLEDHLGASLFLRDRRALRLTPQARDFADHVRAGLDRIAQGALALRLAPMGGALSLAILPSFGMRWLIPRLPDFARRHPEVTIDLGTRLRPFAFSSEAFDAAIHHGAPSDWPGTQHLTLMSDRSRPVAAPSLLPEGPVSLARLARLPLLHMQTRPRAWQHWFEAQGARPGALPGPAFDQFTTMIQAALHGLGVALLPDYLTVTERASGALVPAFDSAPVSLGAYHLVWPSDRSVSPALAAFRDWLATQAEDEDETLPR</sequence>
<dbReference type="Gene3D" id="1.10.10.10">
    <property type="entry name" value="Winged helix-like DNA-binding domain superfamily/Winged helix DNA-binding domain"/>
    <property type="match status" value="1"/>
</dbReference>
<accession>A0A1H3IFV3</accession>
<dbReference type="EMBL" id="FNPF01000005">
    <property type="protein sequence ID" value="SDY26245.1"/>
    <property type="molecule type" value="Genomic_DNA"/>
</dbReference>
<dbReference type="InterPro" id="IPR005119">
    <property type="entry name" value="LysR_subst-bd"/>
</dbReference>
<dbReference type="Pfam" id="PF03466">
    <property type="entry name" value="LysR_substrate"/>
    <property type="match status" value="1"/>
</dbReference>
<dbReference type="InterPro" id="IPR036390">
    <property type="entry name" value="WH_DNA-bd_sf"/>
</dbReference>
<dbReference type="RefSeq" id="WP_089881984.1">
    <property type="nucleotide sequence ID" value="NZ_FNPF01000005.1"/>
</dbReference>
<keyword evidence="3" id="KW-0238">DNA-binding</keyword>
<evidence type="ECO:0000256" key="4">
    <source>
        <dbReference type="ARBA" id="ARBA00023163"/>
    </source>
</evidence>
<gene>
    <name evidence="6" type="ORF">SAMN05444340_10524</name>
</gene>
<dbReference type="InterPro" id="IPR058163">
    <property type="entry name" value="LysR-type_TF_proteobact-type"/>
</dbReference>
<evidence type="ECO:0000313" key="6">
    <source>
        <dbReference type="EMBL" id="SDY26245.1"/>
    </source>
</evidence>
<evidence type="ECO:0000259" key="5">
    <source>
        <dbReference type="PROSITE" id="PS50931"/>
    </source>
</evidence>